<evidence type="ECO:0000313" key="2">
    <source>
        <dbReference type="Proteomes" id="UP000582231"/>
    </source>
</evidence>
<sequence>MRHHPVPEPHHSTTQLRWEEVHRRSRVLRRIIDSGRIDFDDLETRAVFADRDELVRALFQQWATLIGASVDLALEVGEVTNASETLCSAHRAALRRAPELYRLVTEEATTPLGARLLEHENLRLAYAVGLATPGTSTHDAATQVAELLASVARPGMRRKPSWLRVAGDWLRGREPETNDVQALLS</sequence>
<dbReference type="AlphaFoldDB" id="A0A852RDS0"/>
<evidence type="ECO:0000313" key="1">
    <source>
        <dbReference type="EMBL" id="NYD31731.1"/>
    </source>
</evidence>
<name>A0A852RDS0_9ACTN</name>
<dbReference type="RefSeq" id="WP_179728003.1">
    <property type="nucleotide sequence ID" value="NZ_BAABEF010000001.1"/>
</dbReference>
<gene>
    <name evidence="1" type="ORF">BJ958_003277</name>
</gene>
<proteinExistence type="predicted"/>
<protein>
    <submittedName>
        <fullName evidence="1">Uncharacterized protein</fullName>
    </submittedName>
</protein>
<organism evidence="1 2">
    <name type="scientific">Nocardioides kongjuensis</name>
    <dbReference type="NCBI Taxonomy" id="349522"/>
    <lineage>
        <taxon>Bacteria</taxon>
        <taxon>Bacillati</taxon>
        <taxon>Actinomycetota</taxon>
        <taxon>Actinomycetes</taxon>
        <taxon>Propionibacteriales</taxon>
        <taxon>Nocardioidaceae</taxon>
        <taxon>Nocardioides</taxon>
    </lineage>
</organism>
<reference evidence="1 2" key="1">
    <citation type="submission" date="2020-07" db="EMBL/GenBank/DDBJ databases">
        <title>Sequencing the genomes of 1000 actinobacteria strains.</title>
        <authorList>
            <person name="Klenk H.-P."/>
        </authorList>
    </citation>
    <scope>NUCLEOTIDE SEQUENCE [LARGE SCALE GENOMIC DNA]</scope>
    <source>
        <strain evidence="1 2">DSM 19082</strain>
    </source>
</reference>
<accession>A0A852RDS0</accession>
<comment type="caution">
    <text evidence="1">The sequence shown here is derived from an EMBL/GenBank/DDBJ whole genome shotgun (WGS) entry which is preliminary data.</text>
</comment>
<dbReference type="Proteomes" id="UP000582231">
    <property type="component" value="Unassembled WGS sequence"/>
</dbReference>
<dbReference type="EMBL" id="JACCBF010000001">
    <property type="protein sequence ID" value="NYD31731.1"/>
    <property type="molecule type" value="Genomic_DNA"/>
</dbReference>
<keyword evidence="2" id="KW-1185">Reference proteome</keyword>